<evidence type="ECO:0000313" key="6">
    <source>
        <dbReference type="Proteomes" id="UP000555393"/>
    </source>
</evidence>
<evidence type="ECO:0000256" key="2">
    <source>
        <dbReference type="ARBA" id="ARBA00022676"/>
    </source>
</evidence>
<organism evidence="5 6">
    <name type="scientific">Paenochrobactrum gallinarii</name>
    <dbReference type="NCBI Taxonomy" id="643673"/>
    <lineage>
        <taxon>Bacteria</taxon>
        <taxon>Pseudomonadati</taxon>
        <taxon>Pseudomonadota</taxon>
        <taxon>Alphaproteobacteria</taxon>
        <taxon>Hyphomicrobiales</taxon>
        <taxon>Brucellaceae</taxon>
        <taxon>Paenochrobactrum</taxon>
    </lineage>
</organism>
<accession>A0A841LR29</accession>
<dbReference type="Gene3D" id="3.90.550.10">
    <property type="entry name" value="Spore Coat Polysaccharide Biosynthesis Protein SpsA, Chain A"/>
    <property type="match status" value="1"/>
</dbReference>
<sequence length="331" mass="37226">MLPAIPEHISIYATTPGFDYALVDTVITLPTFRRPDHVLKTLHSLSTQITKRNFAIILVENEAEAQEGAIAAAPLFLNNECKGMIIVESARGNCNAYNAAWLMALHHFPNFQQLIVIDDDEVASPDWLETMCQAKEHYQTDFVGGPQVPVFEQESLNYWAKHPVFSPPYYASGKVPVLYSSGNLLVSRKVLDKMPFPFLDLTFNFTGGGDSDFISRSLVAGFTTAWSAEAQVFETIPSRRLEGDWIRDRGLRNGMLSTRIEKRKRRQEPLSNVKIFLKSIAILGVSPFKALIKTMQSKSVTVGLYYIHVGLGRVAAHFGYNHEQYRNPEKN</sequence>
<comment type="caution">
    <text evidence="5">The sequence shown here is derived from an EMBL/GenBank/DDBJ whole genome shotgun (WGS) entry which is preliminary data.</text>
</comment>
<dbReference type="InterPro" id="IPR029044">
    <property type="entry name" value="Nucleotide-diphossugar_trans"/>
</dbReference>
<dbReference type="SUPFAM" id="SSF53448">
    <property type="entry name" value="Nucleotide-diphospho-sugar transferases"/>
    <property type="match status" value="1"/>
</dbReference>
<feature type="domain" description="Glycosyltransferase 2-like" evidence="4">
    <location>
        <begin position="28"/>
        <end position="171"/>
    </location>
</feature>
<gene>
    <name evidence="5" type="ORF">FHS77_001089</name>
</gene>
<reference evidence="5 6" key="1">
    <citation type="submission" date="2020-08" db="EMBL/GenBank/DDBJ databases">
        <title>Genomic Encyclopedia of Type Strains, Phase IV (KMG-IV): sequencing the most valuable type-strain genomes for metagenomic binning, comparative biology and taxonomic classification.</title>
        <authorList>
            <person name="Goeker M."/>
        </authorList>
    </citation>
    <scope>NUCLEOTIDE SEQUENCE [LARGE SCALE GENOMIC DNA]</scope>
    <source>
        <strain evidence="5 6">DSM 22336</strain>
    </source>
</reference>
<evidence type="ECO:0000256" key="1">
    <source>
        <dbReference type="ARBA" id="ARBA00006739"/>
    </source>
</evidence>
<evidence type="ECO:0000313" key="5">
    <source>
        <dbReference type="EMBL" id="MBB6260555.1"/>
    </source>
</evidence>
<protein>
    <submittedName>
        <fullName evidence="5">Glycosyltransferase involved in cell wall biosynthesis</fullName>
    </submittedName>
</protein>
<evidence type="ECO:0000259" key="4">
    <source>
        <dbReference type="Pfam" id="PF00535"/>
    </source>
</evidence>
<dbReference type="AlphaFoldDB" id="A0A841LR29"/>
<dbReference type="GO" id="GO:0016757">
    <property type="term" value="F:glycosyltransferase activity"/>
    <property type="evidence" value="ECO:0007669"/>
    <property type="project" value="UniProtKB-KW"/>
</dbReference>
<dbReference type="PANTHER" id="PTHR43179">
    <property type="entry name" value="RHAMNOSYLTRANSFERASE WBBL"/>
    <property type="match status" value="1"/>
</dbReference>
<name>A0A841LR29_9HYPH</name>
<dbReference type="InterPro" id="IPR001173">
    <property type="entry name" value="Glyco_trans_2-like"/>
</dbReference>
<dbReference type="Proteomes" id="UP000555393">
    <property type="component" value="Unassembled WGS sequence"/>
</dbReference>
<keyword evidence="2" id="KW-0328">Glycosyltransferase</keyword>
<dbReference type="EMBL" id="JACIIU010000003">
    <property type="protein sequence ID" value="MBB6260555.1"/>
    <property type="molecule type" value="Genomic_DNA"/>
</dbReference>
<keyword evidence="3 5" id="KW-0808">Transferase</keyword>
<dbReference type="CDD" id="cd00761">
    <property type="entry name" value="Glyco_tranf_GTA_type"/>
    <property type="match status" value="1"/>
</dbReference>
<dbReference type="PANTHER" id="PTHR43179:SF12">
    <property type="entry name" value="GALACTOFURANOSYLTRANSFERASE GLFT2"/>
    <property type="match status" value="1"/>
</dbReference>
<proteinExistence type="inferred from homology"/>
<dbReference type="Pfam" id="PF00535">
    <property type="entry name" value="Glycos_transf_2"/>
    <property type="match status" value="1"/>
</dbReference>
<evidence type="ECO:0000256" key="3">
    <source>
        <dbReference type="ARBA" id="ARBA00022679"/>
    </source>
</evidence>
<comment type="similarity">
    <text evidence="1">Belongs to the glycosyltransferase 2 family.</text>
</comment>
<keyword evidence="6" id="KW-1185">Reference proteome</keyword>